<protein>
    <recommendedName>
        <fullName evidence="4">HTH araC/xylS-type domain-containing protein</fullName>
    </recommendedName>
</protein>
<keyword evidence="3" id="KW-0804">Transcription</keyword>
<gene>
    <name evidence="5" type="ORF">VW23_019570</name>
</gene>
<dbReference type="InterPro" id="IPR009057">
    <property type="entry name" value="Homeodomain-like_sf"/>
</dbReference>
<dbReference type="AlphaFoldDB" id="A0A1E5XQ92"/>
<organism evidence="5 6">
    <name type="scientific">Devosia insulae DS-56</name>
    <dbReference type="NCBI Taxonomy" id="1116389"/>
    <lineage>
        <taxon>Bacteria</taxon>
        <taxon>Pseudomonadati</taxon>
        <taxon>Pseudomonadota</taxon>
        <taxon>Alphaproteobacteria</taxon>
        <taxon>Hyphomicrobiales</taxon>
        <taxon>Devosiaceae</taxon>
        <taxon>Devosia</taxon>
    </lineage>
</organism>
<proteinExistence type="predicted"/>
<keyword evidence="1" id="KW-0805">Transcription regulation</keyword>
<dbReference type="PROSITE" id="PS01124">
    <property type="entry name" value="HTH_ARAC_FAMILY_2"/>
    <property type="match status" value="1"/>
</dbReference>
<dbReference type="Pfam" id="PF12833">
    <property type="entry name" value="HTH_18"/>
    <property type="match status" value="1"/>
</dbReference>
<feature type="domain" description="HTH araC/xylS-type" evidence="4">
    <location>
        <begin position="172"/>
        <end position="277"/>
    </location>
</feature>
<dbReference type="EMBL" id="LAJE02000187">
    <property type="protein sequence ID" value="OEO30768.1"/>
    <property type="molecule type" value="Genomic_DNA"/>
</dbReference>
<dbReference type="PANTHER" id="PTHR46796:SF15">
    <property type="entry name" value="BLL1074 PROTEIN"/>
    <property type="match status" value="1"/>
</dbReference>
<name>A0A1E5XQ92_9HYPH</name>
<dbReference type="SUPFAM" id="SSF46689">
    <property type="entry name" value="Homeodomain-like"/>
    <property type="match status" value="1"/>
</dbReference>
<evidence type="ECO:0000259" key="4">
    <source>
        <dbReference type="PROSITE" id="PS01124"/>
    </source>
</evidence>
<dbReference type="InterPro" id="IPR050204">
    <property type="entry name" value="AraC_XylS_family_regulators"/>
</dbReference>
<evidence type="ECO:0000256" key="2">
    <source>
        <dbReference type="ARBA" id="ARBA00023125"/>
    </source>
</evidence>
<dbReference type="PANTHER" id="PTHR46796">
    <property type="entry name" value="HTH-TYPE TRANSCRIPTIONAL ACTIVATOR RHAS-RELATED"/>
    <property type="match status" value="1"/>
</dbReference>
<dbReference type="GO" id="GO:0003700">
    <property type="term" value="F:DNA-binding transcription factor activity"/>
    <property type="evidence" value="ECO:0007669"/>
    <property type="project" value="InterPro"/>
</dbReference>
<evidence type="ECO:0000313" key="5">
    <source>
        <dbReference type="EMBL" id="OEO30768.1"/>
    </source>
</evidence>
<dbReference type="OrthoDB" id="9815799at2"/>
<evidence type="ECO:0000313" key="6">
    <source>
        <dbReference type="Proteomes" id="UP000095463"/>
    </source>
</evidence>
<comment type="caution">
    <text evidence="5">The sequence shown here is derived from an EMBL/GenBank/DDBJ whole genome shotgun (WGS) entry which is preliminary data.</text>
</comment>
<dbReference type="Gene3D" id="1.10.10.60">
    <property type="entry name" value="Homeodomain-like"/>
    <property type="match status" value="1"/>
</dbReference>
<reference evidence="5 6" key="1">
    <citation type="journal article" date="2015" name="Genome Announc.">
        <title>Genome Assemblies of Three Soil-Associated Devosia species: D. insulae, D. limi, and D. soli.</title>
        <authorList>
            <person name="Hassan Y.I."/>
            <person name="Lepp D."/>
            <person name="Zhou T."/>
        </authorList>
    </citation>
    <scope>NUCLEOTIDE SEQUENCE [LARGE SCALE GENOMIC DNA]</scope>
    <source>
        <strain evidence="5 6">DS-56</strain>
    </source>
</reference>
<evidence type="ECO:0000256" key="1">
    <source>
        <dbReference type="ARBA" id="ARBA00023015"/>
    </source>
</evidence>
<keyword evidence="6" id="KW-1185">Reference proteome</keyword>
<evidence type="ECO:0000256" key="3">
    <source>
        <dbReference type="ARBA" id="ARBA00023163"/>
    </source>
</evidence>
<dbReference type="SMART" id="SM00342">
    <property type="entry name" value="HTH_ARAC"/>
    <property type="match status" value="1"/>
</dbReference>
<keyword evidence="2" id="KW-0238">DNA-binding</keyword>
<sequence>MDEMAGIVRFDHASEHGRWTLWRKRPPASLQPHVIELEGYVETGGAPLVRRELPFSGIPLILVFEHHFSVFGGDGTERVRLGQGFVAGLTDQPTLVGSPGHAFCMQVNFTPLGARRILGLDLHEIAGSVVPADAVLGSAFRGLEDRLAHARDWPQRFAIFEGYLLERLAHNAAPTPLVEAGYAQLVAAGGSLDIGALAAGLEVSRKHLGTLFRREIGMTPKTVARLLRFETALSALRSGRVQSLADLAYACGYADQSHFNGEFRSMSGQSPTALLRDILPDGSLLAPPR</sequence>
<dbReference type="Proteomes" id="UP000095463">
    <property type="component" value="Unassembled WGS sequence"/>
</dbReference>
<accession>A0A1E5XQ92</accession>
<dbReference type="GO" id="GO:0043565">
    <property type="term" value="F:sequence-specific DNA binding"/>
    <property type="evidence" value="ECO:0007669"/>
    <property type="project" value="InterPro"/>
</dbReference>
<dbReference type="InterPro" id="IPR018060">
    <property type="entry name" value="HTH_AraC"/>
</dbReference>